<keyword evidence="6" id="KW-0560">Oxidoreductase</keyword>
<proteinExistence type="inferred from homology"/>
<dbReference type="Proteomes" id="UP000609651">
    <property type="component" value="Unassembled WGS sequence"/>
</dbReference>
<protein>
    <recommendedName>
        <fullName evidence="6">Zinc-type alcohol dehydrogenase-like protein</fullName>
    </recommendedName>
</protein>
<name>A0ABX1VHQ2_9PLAN</name>
<sequence length="336" mass="35647">MQAIGYAAAGPIDADDALIAFETARPTPGPRDLLVEVRGVSVNPVDTKVRAGIEPENGPRILGFDGAGVVAEAGAEVTWFRPGDQVFYAGDISRPGTNAEFHLVDERIVGRMPTSMDFADAAGMPLTCITAWELLFDTLGVAEGGGKGDTLLVIGGAGGVGSVLIQLAKRLTKLKVIATASRPDTVAWVETMGADHIVNHRKPLDGELSTLGIAPRYVACLTHTADHFDAVAELIKPRGRIAVIDDPPALEIKPLKKKALSVGWEYMFARPVFQTADMHVQHDLLNRVAAMLDDGSLLPTVYEHAGALTVDALTEAHAFQESGRAIGKTVFDGLGR</sequence>
<dbReference type="Pfam" id="PF13602">
    <property type="entry name" value="ADH_zinc_N_2"/>
    <property type="match status" value="1"/>
</dbReference>
<dbReference type="RefSeq" id="WP_171189285.1">
    <property type="nucleotide sequence ID" value="NZ_WTPX01000147.1"/>
</dbReference>
<dbReference type="PANTHER" id="PTHR44154">
    <property type="entry name" value="QUINONE OXIDOREDUCTASE"/>
    <property type="match status" value="1"/>
</dbReference>
<keyword evidence="9" id="KW-1185">Reference proteome</keyword>
<dbReference type="InterPro" id="IPR020843">
    <property type="entry name" value="ER"/>
</dbReference>
<dbReference type="InterPro" id="IPR014182">
    <property type="entry name" value="ADH_Zn_typ-1"/>
</dbReference>
<keyword evidence="5" id="KW-0694">RNA-binding</keyword>
<evidence type="ECO:0000256" key="3">
    <source>
        <dbReference type="ARBA" id="ARBA00022490"/>
    </source>
</evidence>
<evidence type="ECO:0000313" key="9">
    <source>
        <dbReference type="Proteomes" id="UP000609651"/>
    </source>
</evidence>
<dbReference type="InterPro" id="IPR002364">
    <property type="entry name" value="Quin_OxRdtase/zeta-crystal_CS"/>
</dbReference>
<comment type="similarity">
    <text evidence="6">Belongs to the zinc-containing alcohol dehydrogenase family. Quinone oxidoreductase subfamily.</text>
</comment>
<dbReference type="SUPFAM" id="SSF51735">
    <property type="entry name" value="NAD(P)-binding Rossmann-fold domains"/>
    <property type="match status" value="1"/>
</dbReference>
<dbReference type="InterPro" id="IPR011032">
    <property type="entry name" value="GroES-like_sf"/>
</dbReference>
<keyword evidence="6" id="KW-0479">Metal-binding</keyword>
<feature type="domain" description="Enoyl reductase (ER)" evidence="7">
    <location>
        <begin position="13"/>
        <end position="331"/>
    </location>
</feature>
<evidence type="ECO:0000256" key="2">
    <source>
        <dbReference type="ARBA" id="ARBA00011881"/>
    </source>
</evidence>
<dbReference type="Pfam" id="PF08240">
    <property type="entry name" value="ADH_N"/>
    <property type="match status" value="1"/>
</dbReference>
<comment type="caution">
    <text evidence="8">The sequence shown here is derived from an EMBL/GenBank/DDBJ whole genome shotgun (WGS) entry which is preliminary data.</text>
</comment>
<dbReference type="Gene3D" id="3.40.50.720">
    <property type="entry name" value="NAD(P)-binding Rossmann-like Domain"/>
    <property type="match status" value="1"/>
</dbReference>
<evidence type="ECO:0000256" key="4">
    <source>
        <dbReference type="ARBA" id="ARBA00022857"/>
    </source>
</evidence>
<dbReference type="EMBL" id="WTPX01000147">
    <property type="protein sequence ID" value="NNJ27378.1"/>
    <property type="molecule type" value="Genomic_DNA"/>
</dbReference>
<evidence type="ECO:0000256" key="5">
    <source>
        <dbReference type="ARBA" id="ARBA00022884"/>
    </source>
</evidence>
<comment type="subunit">
    <text evidence="2">Homotetramer.</text>
</comment>
<dbReference type="SMART" id="SM00829">
    <property type="entry name" value="PKS_ER"/>
    <property type="match status" value="1"/>
</dbReference>
<accession>A0ABX1VHQ2</accession>
<evidence type="ECO:0000313" key="8">
    <source>
        <dbReference type="EMBL" id="NNJ27378.1"/>
    </source>
</evidence>
<keyword evidence="3" id="KW-0963">Cytoplasm</keyword>
<evidence type="ECO:0000256" key="6">
    <source>
        <dbReference type="RuleBase" id="RU364000"/>
    </source>
</evidence>
<dbReference type="PANTHER" id="PTHR44154:SF1">
    <property type="entry name" value="QUINONE OXIDOREDUCTASE"/>
    <property type="match status" value="1"/>
</dbReference>
<dbReference type="InterPro" id="IPR036291">
    <property type="entry name" value="NAD(P)-bd_dom_sf"/>
</dbReference>
<dbReference type="PROSITE" id="PS01162">
    <property type="entry name" value="QOR_ZETA_CRYSTAL"/>
    <property type="match status" value="1"/>
</dbReference>
<reference evidence="8 9" key="1">
    <citation type="journal article" date="2020" name="Syst. Appl. Microbiol.">
        <title>Alienimonas chondri sp. nov., a novel planctomycete isolated from the biofilm of the red alga Chondrus crispus.</title>
        <authorList>
            <person name="Vitorino I."/>
            <person name="Albuquerque L."/>
            <person name="Wiegand S."/>
            <person name="Kallscheuer N."/>
            <person name="da Costa M.S."/>
            <person name="Lobo-da-Cunha A."/>
            <person name="Jogler C."/>
            <person name="Lage O.M."/>
        </authorList>
    </citation>
    <scope>NUCLEOTIDE SEQUENCE [LARGE SCALE GENOMIC DNA]</scope>
    <source>
        <strain evidence="8 9">LzC2</strain>
    </source>
</reference>
<dbReference type="InterPro" id="IPR051603">
    <property type="entry name" value="Zinc-ADH_QOR/CCCR"/>
</dbReference>
<keyword evidence="6" id="KW-0862">Zinc</keyword>
<evidence type="ECO:0000256" key="1">
    <source>
        <dbReference type="ARBA" id="ARBA00004496"/>
    </source>
</evidence>
<dbReference type="Gene3D" id="3.90.180.10">
    <property type="entry name" value="Medium-chain alcohol dehydrogenases, catalytic domain"/>
    <property type="match status" value="1"/>
</dbReference>
<dbReference type="InterPro" id="IPR013154">
    <property type="entry name" value="ADH-like_N"/>
</dbReference>
<dbReference type="NCBIfam" id="TIGR02817">
    <property type="entry name" value="adh_fam_1"/>
    <property type="match status" value="1"/>
</dbReference>
<comment type="subcellular location">
    <subcellularLocation>
        <location evidence="1">Cytoplasm</location>
    </subcellularLocation>
</comment>
<gene>
    <name evidence="8" type="ORF">LzC2_34800</name>
</gene>
<dbReference type="CDD" id="cd08252">
    <property type="entry name" value="AL_MDR"/>
    <property type="match status" value="1"/>
</dbReference>
<organism evidence="8 9">
    <name type="scientific">Alienimonas chondri</name>
    <dbReference type="NCBI Taxonomy" id="2681879"/>
    <lineage>
        <taxon>Bacteria</taxon>
        <taxon>Pseudomonadati</taxon>
        <taxon>Planctomycetota</taxon>
        <taxon>Planctomycetia</taxon>
        <taxon>Planctomycetales</taxon>
        <taxon>Planctomycetaceae</taxon>
        <taxon>Alienimonas</taxon>
    </lineage>
</organism>
<evidence type="ECO:0000259" key="7">
    <source>
        <dbReference type="SMART" id="SM00829"/>
    </source>
</evidence>
<keyword evidence="4" id="KW-0521">NADP</keyword>
<dbReference type="SUPFAM" id="SSF50129">
    <property type="entry name" value="GroES-like"/>
    <property type="match status" value="1"/>
</dbReference>